<dbReference type="PhylomeDB" id="A0A091WD16"/>
<evidence type="ECO:0000313" key="1">
    <source>
        <dbReference type="EMBL" id="KFR13587.1"/>
    </source>
</evidence>
<evidence type="ECO:0000313" key="2">
    <source>
        <dbReference type="Proteomes" id="UP000053605"/>
    </source>
</evidence>
<accession>A0A091WD16</accession>
<gene>
    <name evidence="1" type="ORF">N306_02337</name>
</gene>
<organism evidence="1 2">
    <name type="scientific">Opisthocomus hoazin</name>
    <name type="common">Hoatzin</name>
    <name type="synonym">Phasianus hoazin</name>
    <dbReference type="NCBI Taxonomy" id="30419"/>
    <lineage>
        <taxon>Eukaryota</taxon>
        <taxon>Metazoa</taxon>
        <taxon>Chordata</taxon>
        <taxon>Craniata</taxon>
        <taxon>Vertebrata</taxon>
        <taxon>Euteleostomi</taxon>
        <taxon>Archelosauria</taxon>
        <taxon>Archosauria</taxon>
        <taxon>Dinosauria</taxon>
        <taxon>Saurischia</taxon>
        <taxon>Theropoda</taxon>
        <taxon>Coelurosauria</taxon>
        <taxon>Aves</taxon>
        <taxon>Neognathae</taxon>
        <taxon>Neoaves</taxon>
        <taxon>Opisthocomiformes</taxon>
        <taxon>Opisthocomidae</taxon>
        <taxon>Opisthocomus</taxon>
    </lineage>
</organism>
<dbReference type="EMBL" id="KK735292">
    <property type="protein sequence ID" value="KFR13587.1"/>
    <property type="molecule type" value="Genomic_DNA"/>
</dbReference>
<feature type="non-terminal residue" evidence="1">
    <location>
        <position position="1"/>
    </location>
</feature>
<proteinExistence type="predicted"/>
<dbReference type="Proteomes" id="UP000053605">
    <property type="component" value="Unassembled WGS sequence"/>
</dbReference>
<protein>
    <submittedName>
        <fullName evidence="1">Uncharacterized protein</fullName>
    </submittedName>
</protein>
<name>A0A091WD16_OPIHO</name>
<keyword evidence="2" id="KW-1185">Reference proteome</keyword>
<reference evidence="1 2" key="1">
    <citation type="submission" date="2014-04" db="EMBL/GenBank/DDBJ databases">
        <title>Genome evolution of avian class.</title>
        <authorList>
            <person name="Zhang G."/>
            <person name="Li C."/>
        </authorList>
    </citation>
    <scope>NUCLEOTIDE SEQUENCE [LARGE SCALE GENOMIC DNA]</scope>
    <source>
        <strain evidence="1">BGI_N306</strain>
    </source>
</reference>
<dbReference type="AlphaFoldDB" id="A0A091WD16"/>
<sequence length="85" mass="9664">FTFLRELSYHKNSKKSDISVLQQDGYCLERKTVSGLCLVETPLSFLDLQAMVSIPFRSGMIISGRLLPLESRNYQPCTERVPVVL</sequence>
<feature type="non-terminal residue" evidence="1">
    <location>
        <position position="85"/>
    </location>
</feature>